<proteinExistence type="predicted"/>
<keyword evidence="2" id="KW-1185">Reference proteome</keyword>
<organism evidence="1 2">
    <name type="scientific">Zooshikella ganghwensis</name>
    <dbReference type="NCBI Taxonomy" id="202772"/>
    <lineage>
        <taxon>Bacteria</taxon>
        <taxon>Pseudomonadati</taxon>
        <taxon>Pseudomonadota</taxon>
        <taxon>Gammaproteobacteria</taxon>
        <taxon>Oceanospirillales</taxon>
        <taxon>Zooshikellaceae</taxon>
        <taxon>Zooshikella</taxon>
    </lineage>
</organism>
<accession>A0A4P9VMW9</accession>
<comment type="caution">
    <text evidence="1">The sequence shown here is derived from an EMBL/GenBank/DDBJ whole genome shotgun (WGS) entry which is preliminary data.</text>
</comment>
<dbReference type="AlphaFoldDB" id="A0A4P9VMW9"/>
<evidence type="ECO:0000313" key="2">
    <source>
        <dbReference type="Proteomes" id="UP000257039"/>
    </source>
</evidence>
<gene>
    <name evidence="1" type="ORF">B9G39_15725</name>
</gene>
<reference evidence="1 2" key="1">
    <citation type="submission" date="2017-04" db="EMBL/GenBank/DDBJ databases">
        <title>Draft genome sequence of Zooshikella ganghwensis VG4 isolated from Red Sea sediments.</title>
        <authorList>
            <person name="Rehman Z."/>
            <person name="Alam I."/>
            <person name="Kamau A."/>
            <person name="Bajic V."/>
            <person name="Leiknes T."/>
        </authorList>
    </citation>
    <scope>NUCLEOTIDE SEQUENCE [LARGE SCALE GENOMIC DNA]</scope>
    <source>
        <strain evidence="1 2">VG4</strain>
    </source>
</reference>
<dbReference type="EMBL" id="NDXW01000001">
    <property type="protein sequence ID" value="RDH44765.1"/>
    <property type="molecule type" value="Genomic_DNA"/>
</dbReference>
<protein>
    <submittedName>
        <fullName evidence="1">Uncharacterized protein</fullName>
    </submittedName>
</protein>
<evidence type="ECO:0000313" key="1">
    <source>
        <dbReference type="EMBL" id="RDH44765.1"/>
    </source>
</evidence>
<name>A0A4P9VMW9_9GAMM</name>
<sequence>MALLSVSIAWGSPRESAERYVNLLLSGEFHKSAEMYHSEALENIRNAIFPIIELEIENDVKDG</sequence>
<dbReference type="Proteomes" id="UP000257039">
    <property type="component" value="Unassembled WGS sequence"/>
</dbReference>